<keyword evidence="3 5" id="KW-0479">Metal-binding</keyword>
<dbReference type="GO" id="GO:0020037">
    <property type="term" value="F:heme binding"/>
    <property type="evidence" value="ECO:0007669"/>
    <property type="project" value="InterPro"/>
</dbReference>
<comment type="cofactor">
    <cofactor evidence="1 5">
        <name>heme</name>
        <dbReference type="ChEBI" id="CHEBI:30413"/>
    </cofactor>
</comment>
<dbReference type="InterPro" id="IPR036396">
    <property type="entry name" value="Cyt_P450_sf"/>
</dbReference>
<dbReference type="Proteomes" id="UP001276659">
    <property type="component" value="Unassembled WGS sequence"/>
</dbReference>
<evidence type="ECO:0008006" key="9">
    <source>
        <dbReference type="Google" id="ProtNLM"/>
    </source>
</evidence>
<dbReference type="PRINTS" id="PR00385">
    <property type="entry name" value="P450"/>
</dbReference>
<dbReference type="GO" id="GO:0016705">
    <property type="term" value="F:oxidoreductase activity, acting on paired donors, with incorporation or reduction of molecular oxygen"/>
    <property type="evidence" value="ECO:0007669"/>
    <property type="project" value="InterPro"/>
</dbReference>
<comment type="caution">
    <text evidence="7">The sequence shown here is derived from an EMBL/GenBank/DDBJ whole genome shotgun (WGS) entry which is preliminary data.</text>
</comment>
<dbReference type="PRINTS" id="PR00463">
    <property type="entry name" value="EP450I"/>
</dbReference>
<dbReference type="PANTHER" id="PTHR24305:SF232">
    <property type="entry name" value="P450, PUTATIVE (EUROFUNG)-RELATED"/>
    <property type="match status" value="1"/>
</dbReference>
<evidence type="ECO:0000256" key="2">
    <source>
        <dbReference type="ARBA" id="ARBA00010617"/>
    </source>
</evidence>
<keyword evidence="6" id="KW-0503">Monooxygenase</keyword>
<dbReference type="InterPro" id="IPR001128">
    <property type="entry name" value="Cyt_P450"/>
</dbReference>
<evidence type="ECO:0000256" key="4">
    <source>
        <dbReference type="ARBA" id="ARBA00023004"/>
    </source>
</evidence>
<dbReference type="GO" id="GO:0005506">
    <property type="term" value="F:iron ion binding"/>
    <property type="evidence" value="ECO:0007669"/>
    <property type="project" value="InterPro"/>
</dbReference>
<dbReference type="InterPro" id="IPR017972">
    <property type="entry name" value="Cyt_P450_CS"/>
</dbReference>
<dbReference type="SUPFAM" id="SSF48264">
    <property type="entry name" value="Cytochrome P450"/>
    <property type="match status" value="1"/>
</dbReference>
<keyword evidence="5 6" id="KW-0349">Heme</keyword>
<dbReference type="Gene3D" id="1.10.630.10">
    <property type="entry name" value="Cytochrome P450"/>
    <property type="match status" value="1"/>
</dbReference>
<dbReference type="PROSITE" id="PS00086">
    <property type="entry name" value="CYTOCHROME_P450"/>
    <property type="match status" value="1"/>
</dbReference>
<comment type="similarity">
    <text evidence="2 6">Belongs to the cytochrome P450 family.</text>
</comment>
<keyword evidence="8" id="KW-1185">Reference proteome</keyword>
<evidence type="ECO:0000256" key="3">
    <source>
        <dbReference type="ARBA" id="ARBA00022723"/>
    </source>
</evidence>
<evidence type="ECO:0000256" key="5">
    <source>
        <dbReference type="PIRSR" id="PIRSR602401-1"/>
    </source>
</evidence>
<protein>
    <recommendedName>
        <fullName evidence="9">Cytochrome P450</fullName>
    </recommendedName>
</protein>
<dbReference type="InterPro" id="IPR050121">
    <property type="entry name" value="Cytochrome_P450_monoxygenase"/>
</dbReference>
<evidence type="ECO:0000256" key="1">
    <source>
        <dbReference type="ARBA" id="ARBA00001971"/>
    </source>
</evidence>
<dbReference type="CDD" id="cd11060">
    <property type="entry name" value="CYP57A1-like"/>
    <property type="match status" value="1"/>
</dbReference>
<reference evidence="7" key="1">
    <citation type="submission" date="2022-11" db="EMBL/GenBank/DDBJ databases">
        <title>Chromosomal genome sequence assembly and mating type (MAT) locus characterization of the leprose asexual lichenized fungus Lepraria neglecta (Nyl.) Erichsen.</title>
        <authorList>
            <person name="Allen J.L."/>
            <person name="Pfeffer B."/>
        </authorList>
    </citation>
    <scope>NUCLEOTIDE SEQUENCE</scope>
    <source>
        <strain evidence="7">Allen 5258</strain>
    </source>
</reference>
<dbReference type="PANTHER" id="PTHR24305">
    <property type="entry name" value="CYTOCHROME P450"/>
    <property type="match status" value="1"/>
</dbReference>
<name>A0AAD9ZEX2_9LECA</name>
<feature type="binding site" description="axial binding residue" evidence="5">
    <location>
        <position position="403"/>
    </location>
    <ligand>
        <name>heme</name>
        <dbReference type="ChEBI" id="CHEBI:30413"/>
    </ligand>
    <ligandPart>
        <name>Fe</name>
        <dbReference type="ChEBI" id="CHEBI:18248"/>
    </ligandPart>
</feature>
<dbReference type="GO" id="GO:0004497">
    <property type="term" value="F:monooxygenase activity"/>
    <property type="evidence" value="ECO:0007669"/>
    <property type="project" value="UniProtKB-KW"/>
</dbReference>
<evidence type="ECO:0000256" key="6">
    <source>
        <dbReference type="RuleBase" id="RU000461"/>
    </source>
</evidence>
<accession>A0AAD9ZEX2</accession>
<dbReference type="InterPro" id="IPR002401">
    <property type="entry name" value="Cyt_P450_E_grp-I"/>
</dbReference>
<dbReference type="Pfam" id="PF00067">
    <property type="entry name" value="p450"/>
    <property type="match status" value="1"/>
</dbReference>
<organism evidence="7 8">
    <name type="scientific">Lepraria neglecta</name>
    <dbReference type="NCBI Taxonomy" id="209136"/>
    <lineage>
        <taxon>Eukaryota</taxon>
        <taxon>Fungi</taxon>
        <taxon>Dikarya</taxon>
        <taxon>Ascomycota</taxon>
        <taxon>Pezizomycotina</taxon>
        <taxon>Lecanoromycetes</taxon>
        <taxon>OSLEUM clade</taxon>
        <taxon>Lecanoromycetidae</taxon>
        <taxon>Lecanorales</taxon>
        <taxon>Lecanorineae</taxon>
        <taxon>Stereocaulaceae</taxon>
        <taxon>Lepraria</taxon>
    </lineage>
</organism>
<evidence type="ECO:0000313" key="7">
    <source>
        <dbReference type="EMBL" id="KAK3177232.1"/>
    </source>
</evidence>
<sequence length="466" mass="52874">MVHLHERYGDVVRVGPNVLSFAQPQAIKDIYGPGKVWEKSGYYPVQAAVAKGEMAHTLFSSPDLTWHNNLKKSVSSSFTMSAVMGYEHLVNTTIEVFLKELNHRFAGKPGEQGLIDLHTWLLYFSFDVIGKLTYGARHGFIESSSDIAGIICYVKSFLNYGFIAGQMPIVDKFLRHNPVLLWLEQQGVFRGSTFPGVPFALRHMRERINYYANRDPSETKDRDDLLDKFLKAKAKHPDIVTDKEVLGLSLSMMIAGAETTGITLTALFYYLLKTPGCYSKLQEELDANLPPKDFETIKSDTNFSEVRQLPYLHACIQENFRLHPAFGFNFERVVPPGGETICSHFVQGGVVVGVNAWVVHRDRSIFGEDVEQYRPERWLDASEEKLNQMNRTMFQFGTGNHVCLGRNISLLEVYKLVPSLIRTFRQVSLDDDAKEWMLWNGATVRMSGVNVRLAPRHESGDNKTHM</sequence>
<gene>
    <name evidence="7" type="ORF">OEA41_008561</name>
</gene>
<proteinExistence type="inferred from homology"/>
<dbReference type="AlphaFoldDB" id="A0AAD9ZEX2"/>
<keyword evidence="6" id="KW-0560">Oxidoreductase</keyword>
<dbReference type="EMBL" id="JASNWA010000004">
    <property type="protein sequence ID" value="KAK3177232.1"/>
    <property type="molecule type" value="Genomic_DNA"/>
</dbReference>
<evidence type="ECO:0000313" key="8">
    <source>
        <dbReference type="Proteomes" id="UP001276659"/>
    </source>
</evidence>
<keyword evidence="4 5" id="KW-0408">Iron</keyword>